<evidence type="ECO:0000313" key="4">
    <source>
        <dbReference type="EMBL" id="OMO88727.1"/>
    </source>
</evidence>
<gene>
    <name evidence="4" type="ORF">COLO4_20103</name>
</gene>
<evidence type="ECO:0000256" key="1">
    <source>
        <dbReference type="ARBA" id="ARBA00007692"/>
    </source>
</evidence>
<dbReference type="InterPro" id="IPR009360">
    <property type="entry name" value="Isy1"/>
</dbReference>
<dbReference type="Gene3D" id="1.25.70.10">
    <property type="entry name" value="Transcription termination factor 3, mitochondrial"/>
    <property type="match status" value="1"/>
</dbReference>
<evidence type="ECO:0000313" key="5">
    <source>
        <dbReference type="Proteomes" id="UP000187203"/>
    </source>
</evidence>
<protein>
    <submittedName>
        <fullName evidence="4">Mitochodrial transcription termination factor-related protein</fullName>
    </submittedName>
</protein>
<proteinExistence type="inferred from homology"/>
<dbReference type="GO" id="GO:0006353">
    <property type="term" value="P:DNA-templated transcription termination"/>
    <property type="evidence" value="ECO:0007669"/>
    <property type="project" value="UniProtKB-KW"/>
</dbReference>
<dbReference type="AlphaFoldDB" id="A0A1R3J1L4"/>
<dbReference type="GO" id="GO:0000350">
    <property type="term" value="P:generation of catalytic spliceosome for second transesterification step"/>
    <property type="evidence" value="ECO:0007669"/>
    <property type="project" value="InterPro"/>
</dbReference>
<keyword evidence="2" id="KW-0806">Transcription termination</keyword>
<dbReference type="PANTHER" id="PTHR13068">
    <property type="entry name" value="CGI-12 PROTEIN-RELATED"/>
    <property type="match status" value="1"/>
</dbReference>
<dbReference type="Proteomes" id="UP000187203">
    <property type="component" value="Unassembled WGS sequence"/>
</dbReference>
<organism evidence="4 5">
    <name type="scientific">Corchorus olitorius</name>
    <dbReference type="NCBI Taxonomy" id="93759"/>
    <lineage>
        <taxon>Eukaryota</taxon>
        <taxon>Viridiplantae</taxon>
        <taxon>Streptophyta</taxon>
        <taxon>Embryophyta</taxon>
        <taxon>Tracheophyta</taxon>
        <taxon>Spermatophyta</taxon>
        <taxon>Magnoliopsida</taxon>
        <taxon>eudicotyledons</taxon>
        <taxon>Gunneridae</taxon>
        <taxon>Pentapetalae</taxon>
        <taxon>rosids</taxon>
        <taxon>malvids</taxon>
        <taxon>Malvales</taxon>
        <taxon>Malvaceae</taxon>
        <taxon>Grewioideae</taxon>
        <taxon>Apeibeae</taxon>
        <taxon>Corchorus</taxon>
    </lineage>
</organism>
<dbReference type="PANTHER" id="PTHR13068:SF166">
    <property type="entry name" value="TRANSCRIPTION TERMINATION FACTOR MTERF15, MITOCHONDRIAL-LIKE"/>
    <property type="match status" value="1"/>
</dbReference>
<keyword evidence="2" id="KW-0804">Transcription</keyword>
<dbReference type="OrthoDB" id="637682at2759"/>
<comment type="similarity">
    <text evidence="1">Belongs to the mTERF family.</text>
</comment>
<comment type="caution">
    <text evidence="4">The sequence shown here is derived from an EMBL/GenBank/DDBJ whole genome shotgun (WGS) entry which is preliminary data.</text>
</comment>
<dbReference type="InterPro" id="IPR038538">
    <property type="entry name" value="MTERF_sf"/>
</dbReference>
<dbReference type="InterPro" id="IPR003690">
    <property type="entry name" value="MTERF"/>
</dbReference>
<name>A0A1R3J1L4_9ROSI</name>
<keyword evidence="5" id="KW-1185">Reference proteome</keyword>
<reference evidence="5" key="1">
    <citation type="submission" date="2013-09" db="EMBL/GenBank/DDBJ databases">
        <title>Corchorus olitorius genome sequencing.</title>
        <authorList>
            <person name="Alam M."/>
            <person name="Haque M.S."/>
            <person name="Islam M.S."/>
            <person name="Emdad E.M."/>
            <person name="Islam M.M."/>
            <person name="Ahmed B."/>
            <person name="Halim A."/>
            <person name="Hossen Q.M.M."/>
            <person name="Hossain M.Z."/>
            <person name="Ahmed R."/>
            <person name="Khan M.M."/>
            <person name="Islam R."/>
            <person name="Rashid M.M."/>
            <person name="Khan S.A."/>
            <person name="Rahman M.S."/>
            <person name="Alam M."/>
            <person name="Yahiya A.S."/>
            <person name="Khan M.S."/>
            <person name="Azam M.S."/>
            <person name="Haque T."/>
            <person name="Lashkar M.Z.H."/>
            <person name="Akhand A.I."/>
            <person name="Morshed G."/>
            <person name="Roy S."/>
            <person name="Uddin K.S."/>
            <person name="Rabeya T."/>
            <person name="Hossain A.S."/>
            <person name="Chowdhury A."/>
            <person name="Snigdha A.R."/>
            <person name="Mortoza M.S."/>
            <person name="Matin S.A."/>
            <person name="Hoque S.M.E."/>
            <person name="Islam M.K."/>
            <person name="Roy D.K."/>
            <person name="Haider R."/>
            <person name="Moosa M.M."/>
            <person name="Elias S.M."/>
            <person name="Hasan A.M."/>
            <person name="Jahan S."/>
            <person name="Shafiuddin M."/>
            <person name="Mahmood N."/>
            <person name="Shommy N.S."/>
        </authorList>
    </citation>
    <scope>NUCLEOTIDE SEQUENCE [LARGE SCALE GENOMIC DNA]</scope>
    <source>
        <strain evidence="5">cv. O-4</strain>
    </source>
</reference>
<accession>A0A1R3J1L4</accession>
<keyword evidence="2" id="KW-0805">Transcription regulation</keyword>
<dbReference type="EMBL" id="AWUE01017011">
    <property type="protein sequence ID" value="OMO88727.1"/>
    <property type="molecule type" value="Genomic_DNA"/>
</dbReference>
<sequence length="456" mass="52011">MSRNISSKDASKLVVAAPKMPFFAKKLPGVRELFEKPPELRKRRSIYNIYKRINASYYGYRDGEDGVLEKVEGSAEANLREEEADKEWRRKGTKEVVTVGAAVAREVLFEEEKKEGICCSCEKEIERMIVKKMMELLRNATDEHSFTISYLINSCGLSPQSALALSNKITKLVTKNPTLLLCKPEKTLLPKFQFFYSVGLSGSDLAKILSSSPHVLHNSLDSRIIPSFNFLKDFIRCGDDKVLVAFKRFPDVLRKDFQSQAAANIAILRECGVPESKIASHLVNRPRTFYTGHEKFKRTVEQVKKLGLNPLKYVFLTAVHVLAQISKSTQERKCNVFKDWGRSDEEIVSAFGRFPNCIQYSEHKIKATMDFFVNIMGLKSSYIANNPQFLAYSLKKRIIPRFAVFQSLLSKGLIKKEISIGTLLSLTENKFLQMFVIRYEDPHLLKLHEEKLGISK</sequence>
<evidence type="ECO:0000256" key="2">
    <source>
        <dbReference type="ARBA" id="ARBA00022472"/>
    </source>
</evidence>
<dbReference type="GO" id="GO:0003676">
    <property type="term" value="F:nucleic acid binding"/>
    <property type="evidence" value="ECO:0007669"/>
    <property type="project" value="InterPro"/>
</dbReference>
<evidence type="ECO:0000256" key="3">
    <source>
        <dbReference type="ARBA" id="ARBA00022946"/>
    </source>
</evidence>
<dbReference type="SMART" id="SM00733">
    <property type="entry name" value="Mterf"/>
    <property type="match status" value="7"/>
</dbReference>
<keyword evidence="3" id="KW-0809">Transit peptide</keyword>
<dbReference type="FunFam" id="1.25.70.10:FF:000001">
    <property type="entry name" value="Mitochondrial transcription termination factor-like"/>
    <property type="match status" value="1"/>
</dbReference>
<dbReference type="Pfam" id="PF06246">
    <property type="entry name" value="Isy1"/>
    <property type="match status" value="1"/>
</dbReference>
<dbReference type="Pfam" id="PF02536">
    <property type="entry name" value="mTERF"/>
    <property type="match status" value="1"/>
</dbReference>